<dbReference type="GO" id="GO:0046872">
    <property type="term" value="F:metal ion binding"/>
    <property type="evidence" value="ECO:0007669"/>
    <property type="project" value="UniProtKB-KW"/>
</dbReference>
<dbReference type="InterPro" id="IPR036705">
    <property type="entry name" value="Ribosyl_crysJ1_sf"/>
</dbReference>
<organism evidence="2 3">
    <name type="scientific">Nocardia uniformis</name>
    <dbReference type="NCBI Taxonomy" id="53432"/>
    <lineage>
        <taxon>Bacteria</taxon>
        <taxon>Bacillati</taxon>
        <taxon>Actinomycetota</taxon>
        <taxon>Actinomycetes</taxon>
        <taxon>Mycobacteriales</taxon>
        <taxon>Nocardiaceae</taxon>
        <taxon>Nocardia</taxon>
    </lineage>
</organism>
<dbReference type="GO" id="GO:0016787">
    <property type="term" value="F:hydrolase activity"/>
    <property type="evidence" value="ECO:0007669"/>
    <property type="project" value="UniProtKB-KW"/>
</dbReference>
<feature type="binding site" evidence="1">
    <location>
        <position position="259"/>
    </location>
    <ligand>
        <name>Mg(2+)</name>
        <dbReference type="ChEBI" id="CHEBI:18420"/>
        <label>1</label>
    </ligand>
</feature>
<comment type="caution">
    <text evidence="2">The sequence shown here is derived from an EMBL/GenBank/DDBJ whole genome shotgun (WGS) entry which is preliminary data.</text>
</comment>
<accession>A0A849C7L9</accession>
<dbReference type="Gene3D" id="1.10.4080.10">
    <property type="entry name" value="ADP-ribosylation/Crystallin J1"/>
    <property type="match status" value="1"/>
</dbReference>
<keyword evidence="1" id="KW-0460">Magnesium</keyword>
<evidence type="ECO:0000313" key="2">
    <source>
        <dbReference type="EMBL" id="NNH74664.1"/>
    </source>
</evidence>
<keyword evidence="1" id="KW-0479">Metal-binding</keyword>
<keyword evidence="3" id="KW-1185">Reference proteome</keyword>
<sequence length="294" mass="31368">MSIDRRARAFTTLRGLSIGDAFGSCFATPANHPAPQSRSLPEGPWRWTDDTEMACSIVAILLRYGHIDQGALADSFAERWDIYRQYGPGTNRILRLLRQNRATWRELAPRVRHGQGSWGNGASMRVAPLGAFFADNLDRVVVEATASAQITHTHPEGVAGAVAVAVAAALAVSAPALSGYDLLDNIAAHTPPSMVRTAMAKSRALLQKPDVRTAARLLGSGARVSAPDTVPFCLWITAAYPDNYAEALWSTASVGGDVDTTCAIVGGILAARLGLDAIPDEWATRAEPLPGWVE</sequence>
<dbReference type="InterPro" id="IPR050792">
    <property type="entry name" value="ADP-ribosylglycohydrolase"/>
</dbReference>
<dbReference type="PANTHER" id="PTHR16222:SF12">
    <property type="entry name" value="ADP-RIBOSYLGLYCOHYDROLASE-RELATED"/>
    <property type="match status" value="1"/>
</dbReference>
<dbReference type="RefSeq" id="WP_067525651.1">
    <property type="nucleotide sequence ID" value="NZ_JABELX010000015.1"/>
</dbReference>
<dbReference type="Pfam" id="PF03747">
    <property type="entry name" value="ADP_ribosyl_GH"/>
    <property type="match status" value="1"/>
</dbReference>
<comment type="cofactor">
    <cofactor evidence="1">
        <name>Mg(2+)</name>
        <dbReference type="ChEBI" id="CHEBI:18420"/>
    </cofactor>
    <text evidence="1">Binds 2 magnesium ions per subunit.</text>
</comment>
<keyword evidence="2" id="KW-0378">Hydrolase</keyword>
<feature type="binding site" evidence="1">
    <location>
        <position position="257"/>
    </location>
    <ligand>
        <name>Mg(2+)</name>
        <dbReference type="ChEBI" id="CHEBI:18420"/>
        <label>1</label>
    </ligand>
</feature>
<evidence type="ECO:0000313" key="3">
    <source>
        <dbReference type="Proteomes" id="UP000586827"/>
    </source>
</evidence>
<proteinExistence type="predicted"/>
<dbReference type="InterPro" id="IPR005502">
    <property type="entry name" value="Ribosyl_crysJ1"/>
</dbReference>
<dbReference type="EMBL" id="JABELX010000015">
    <property type="protein sequence ID" value="NNH74664.1"/>
    <property type="molecule type" value="Genomic_DNA"/>
</dbReference>
<evidence type="ECO:0000256" key="1">
    <source>
        <dbReference type="PIRSR" id="PIRSR605502-1"/>
    </source>
</evidence>
<protein>
    <submittedName>
        <fullName evidence="2">ADP-ribosylglycohydrolase family protein</fullName>
    </submittedName>
</protein>
<dbReference type="PANTHER" id="PTHR16222">
    <property type="entry name" value="ADP-RIBOSYLGLYCOHYDROLASE"/>
    <property type="match status" value="1"/>
</dbReference>
<feature type="binding site" evidence="1">
    <location>
        <position position="50"/>
    </location>
    <ligand>
        <name>Mg(2+)</name>
        <dbReference type="ChEBI" id="CHEBI:18420"/>
        <label>1</label>
    </ligand>
</feature>
<feature type="binding site" evidence="1">
    <location>
        <position position="260"/>
    </location>
    <ligand>
        <name>Mg(2+)</name>
        <dbReference type="ChEBI" id="CHEBI:18420"/>
        <label>1</label>
    </ligand>
</feature>
<dbReference type="SUPFAM" id="SSF101478">
    <property type="entry name" value="ADP-ribosylglycohydrolase"/>
    <property type="match status" value="1"/>
</dbReference>
<dbReference type="AlphaFoldDB" id="A0A849C7L9"/>
<gene>
    <name evidence="2" type="ORF">HLB23_33260</name>
</gene>
<reference evidence="2 3" key="1">
    <citation type="submission" date="2020-05" db="EMBL/GenBank/DDBJ databases">
        <title>MicrobeNet Type strains.</title>
        <authorList>
            <person name="Nicholson A.C."/>
        </authorList>
    </citation>
    <scope>NUCLEOTIDE SEQUENCE [LARGE SCALE GENOMIC DNA]</scope>
    <source>
        <strain evidence="2 3">JCM 3224</strain>
    </source>
</reference>
<dbReference type="Proteomes" id="UP000586827">
    <property type="component" value="Unassembled WGS sequence"/>
</dbReference>
<feature type="binding site" evidence="1">
    <location>
        <position position="48"/>
    </location>
    <ligand>
        <name>Mg(2+)</name>
        <dbReference type="ChEBI" id="CHEBI:18420"/>
        <label>1</label>
    </ligand>
</feature>
<feature type="binding site" evidence="1">
    <location>
        <position position="49"/>
    </location>
    <ligand>
        <name>Mg(2+)</name>
        <dbReference type="ChEBI" id="CHEBI:18420"/>
        <label>1</label>
    </ligand>
</feature>
<name>A0A849C7L9_9NOCA</name>